<dbReference type="SUPFAM" id="SSF49265">
    <property type="entry name" value="Fibronectin type III"/>
    <property type="match status" value="1"/>
</dbReference>
<dbReference type="Pfam" id="PF18078">
    <property type="entry name" value="Thioredoxin_11"/>
    <property type="match status" value="1"/>
</dbReference>
<reference evidence="3" key="1">
    <citation type="submission" date="2025-08" db="UniProtKB">
        <authorList>
            <consortium name="Ensembl"/>
        </authorList>
    </citation>
    <scope>IDENTIFICATION</scope>
</reference>
<feature type="domain" description="Fibronectin type-III" evidence="2">
    <location>
        <begin position="536"/>
        <end position="629"/>
    </location>
</feature>
<dbReference type="InterPro" id="IPR003961">
    <property type="entry name" value="FN3_dom"/>
</dbReference>
<dbReference type="InterPro" id="IPR013783">
    <property type="entry name" value="Ig-like_fold"/>
</dbReference>
<feature type="signal peptide" evidence="1">
    <location>
        <begin position="1"/>
        <end position="23"/>
    </location>
</feature>
<evidence type="ECO:0000256" key="1">
    <source>
        <dbReference type="SAM" id="SignalP"/>
    </source>
</evidence>
<dbReference type="PROSITE" id="PS50853">
    <property type="entry name" value="FN3"/>
    <property type="match status" value="1"/>
</dbReference>
<organism evidence="3 4">
    <name type="scientific">Cyprinus carpio</name>
    <name type="common">Common carp</name>
    <dbReference type="NCBI Taxonomy" id="7962"/>
    <lineage>
        <taxon>Eukaryota</taxon>
        <taxon>Metazoa</taxon>
        <taxon>Chordata</taxon>
        <taxon>Craniata</taxon>
        <taxon>Vertebrata</taxon>
        <taxon>Euteleostomi</taxon>
        <taxon>Actinopterygii</taxon>
        <taxon>Neopterygii</taxon>
        <taxon>Teleostei</taxon>
        <taxon>Ostariophysi</taxon>
        <taxon>Cypriniformes</taxon>
        <taxon>Cyprinidae</taxon>
        <taxon>Cyprininae</taxon>
        <taxon>Cyprinus</taxon>
    </lineage>
</organism>
<evidence type="ECO:0000259" key="2">
    <source>
        <dbReference type="PROSITE" id="PS50853"/>
    </source>
</evidence>
<dbReference type="InterPro" id="IPR052090">
    <property type="entry name" value="Cytolytic_pore-forming_toxin"/>
</dbReference>
<dbReference type="InterPro" id="IPR040581">
    <property type="entry name" value="Thioredoxin_11"/>
</dbReference>
<dbReference type="PANTHER" id="PTHR31594:SF11">
    <property type="entry name" value="NEOVERRUCOTOXIN SUBUNIT ALPHA-LIKE ISOFORM X1-RELATED"/>
    <property type="match status" value="1"/>
</dbReference>
<dbReference type="InterPro" id="IPR048997">
    <property type="entry name" value="Stonustoxin-like_helical"/>
</dbReference>
<dbReference type="Ensembl" id="ENSCCRT00020042949.1">
    <property type="protein sequence ID" value="ENSCCRP00020039344.1"/>
    <property type="gene ID" value="ENSCCRG00020017551.1"/>
</dbReference>
<keyword evidence="1" id="KW-0732">Signal</keyword>
<dbReference type="CDD" id="cd00063">
    <property type="entry name" value="FN3"/>
    <property type="match status" value="1"/>
</dbReference>
<dbReference type="Pfam" id="PF24674">
    <property type="entry name" value="MACPF_SNTX"/>
    <property type="match status" value="1"/>
</dbReference>
<dbReference type="Proteomes" id="UP000694701">
    <property type="component" value="Unplaced"/>
</dbReference>
<dbReference type="PANTHER" id="PTHR31594">
    <property type="entry name" value="AIG1-TYPE G DOMAIN-CONTAINING PROTEIN"/>
    <property type="match status" value="1"/>
</dbReference>
<dbReference type="AlphaFoldDB" id="A0A8C2EDQ5"/>
<sequence length="660" mass="74946">MKITIKKCSLFLLFFLFVCFVFCTTDMESEPTEIAALGRPLFPGMLYDCRKDSFIPGVTLWDKKSLSEDLYSRPQLMTDLKFSSSDSLSDKSSLLDVSASLKASFLGGLVEVGGSAKYLRNTKSSNQQSRVTMHYSETSRFEQLTMNHLGQFIYPQVFEQKTATHVVTAVLYGAQAFMVFDRSFAENENRQEIEGELNVMVKKIPGFSIEGQGAVEMTDEDKKKAENITCTFHGDVHLQQNPTTYIEALEVYKKLPSLMRANPQNSVPIKVWLYPLSLLNSKAARLVREISTQLISNTEDIIEEQGEVERRCKDLSTKTMVHFFSDIKERLDSFQGSFSIYKMVLQKALARVLPAIRGGGMEEKSLADILKIHYLSPFDVSKLNQWLDDTKLQLHLLSVYTKTLKGIQIEDSDSLFSLLDPDIDVVVCLTFTSLKYKDTYLLTLNKFLESDPFKKLDGEKKFSLTSPVQKSFNPYNFTSKMRENVSHFRSFSEANKDETRMRFIISAISDSSIPGSSIYLYEKGNLTDTQFQPVSKPPPPVVKNVLDQTVSLKLQKSPTGETVKYRVEYKQMKANYAAEEQWLVVDTADKAFTLTGLISGKQYLIRYRIVGKVGVSEASDTVSLTLSSSKCHLHIFINTFFCKNFLKTFAMFKLAEFRIM</sequence>
<dbReference type="Pfam" id="PF21109">
    <property type="entry name" value="Stonustoxin_helical"/>
    <property type="match status" value="1"/>
</dbReference>
<accession>A0A8C2EDQ5</accession>
<dbReference type="Gene3D" id="2.60.40.10">
    <property type="entry name" value="Immunoglobulins"/>
    <property type="match status" value="1"/>
</dbReference>
<dbReference type="InterPro" id="IPR036116">
    <property type="entry name" value="FN3_sf"/>
</dbReference>
<protein>
    <recommendedName>
        <fullName evidence="2">Fibronectin type-III domain-containing protein</fullName>
    </recommendedName>
</protein>
<evidence type="ECO:0000313" key="3">
    <source>
        <dbReference type="Ensembl" id="ENSCCRP00020039344.1"/>
    </source>
</evidence>
<name>A0A8C2EDQ5_CYPCA</name>
<feature type="chain" id="PRO_5034078480" description="Fibronectin type-III domain-containing protein" evidence="1">
    <location>
        <begin position="24"/>
        <end position="660"/>
    </location>
</feature>
<proteinExistence type="predicted"/>
<evidence type="ECO:0000313" key="4">
    <source>
        <dbReference type="Proteomes" id="UP000694701"/>
    </source>
</evidence>
<dbReference type="InterPro" id="IPR056072">
    <property type="entry name" value="SNTX_MACPF/CDC-like_dom"/>
</dbReference>